<proteinExistence type="inferred from homology"/>
<dbReference type="GO" id="GO:0016787">
    <property type="term" value="F:hydrolase activity"/>
    <property type="evidence" value="ECO:0007669"/>
    <property type="project" value="TreeGrafter"/>
</dbReference>
<feature type="region of interest" description="Disordered" evidence="6">
    <location>
        <begin position="213"/>
        <end position="234"/>
    </location>
</feature>
<dbReference type="PANTHER" id="PTHR31885">
    <property type="entry name" value="GH04784P"/>
    <property type="match status" value="1"/>
</dbReference>
<evidence type="ECO:0000256" key="3">
    <source>
        <dbReference type="ARBA" id="ARBA00022692"/>
    </source>
</evidence>
<dbReference type="GO" id="GO:0016020">
    <property type="term" value="C:membrane"/>
    <property type="evidence" value="ECO:0007669"/>
    <property type="project" value="UniProtKB-SubCell"/>
</dbReference>
<dbReference type="Pfam" id="PF07947">
    <property type="entry name" value="YhhN"/>
    <property type="match status" value="1"/>
</dbReference>
<organism evidence="9">
    <name type="scientific">Ajellomyces capsulatus (strain H88)</name>
    <name type="common">Darling's disease fungus</name>
    <name type="synonym">Histoplasma capsulatum</name>
    <dbReference type="NCBI Taxonomy" id="544711"/>
    <lineage>
        <taxon>Eukaryota</taxon>
        <taxon>Fungi</taxon>
        <taxon>Dikarya</taxon>
        <taxon>Ascomycota</taxon>
        <taxon>Pezizomycotina</taxon>
        <taxon>Eurotiomycetes</taxon>
        <taxon>Eurotiomycetidae</taxon>
        <taxon>Onygenales</taxon>
        <taxon>Ajellomycetaceae</taxon>
        <taxon>Histoplasma</taxon>
    </lineage>
</organism>
<keyword evidence="5 7" id="KW-0472">Membrane</keyword>
<evidence type="ECO:0000313" key="8">
    <source>
        <dbReference type="EMBL" id="EGC48230.1"/>
    </source>
</evidence>
<dbReference type="InterPro" id="IPR012506">
    <property type="entry name" value="TMEM86B-like"/>
</dbReference>
<keyword evidence="4 7" id="KW-1133">Transmembrane helix</keyword>
<evidence type="ECO:0000313" key="9">
    <source>
        <dbReference type="Proteomes" id="UP000008142"/>
    </source>
</evidence>
<dbReference type="STRING" id="544711.F0UQQ3"/>
<dbReference type="HOGENOM" id="CLU_065386_0_0_1"/>
<dbReference type="AlphaFoldDB" id="F0UQQ3"/>
<evidence type="ECO:0000256" key="2">
    <source>
        <dbReference type="ARBA" id="ARBA00007375"/>
    </source>
</evidence>
<evidence type="ECO:0000256" key="6">
    <source>
        <dbReference type="SAM" id="MobiDB-lite"/>
    </source>
</evidence>
<comment type="subcellular location">
    <subcellularLocation>
        <location evidence="1">Membrane</location>
        <topology evidence="1">Multi-pass membrane protein</topology>
    </subcellularLocation>
</comment>
<feature type="compositionally biased region" description="Basic and acidic residues" evidence="6">
    <location>
        <begin position="112"/>
        <end position="123"/>
    </location>
</feature>
<dbReference type="EMBL" id="DS990641">
    <property type="protein sequence ID" value="EGC48230.1"/>
    <property type="molecule type" value="Genomic_DNA"/>
</dbReference>
<name>F0UQQ3_AJEC8</name>
<comment type="similarity">
    <text evidence="2">Belongs to the TMEM86 family.</text>
</comment>
<dbReference type="PANTHER" id="PTHR31885:SF6">
    <property type="entry name" value="GH04784P"/>
    <property type="match status" value="1"/>
</dbReference>
<reference evidence="9" key="1">
    <citation type="submission" date="2008-07" db="EMBL/GenBank/DDBJ databases">
        <title>Annotation of Ajellomyces capsulatus strain H88.</title>
        <authorList>
            <person name="Champion M."/>
            <person name="Cuomo C."/>
            <person name="Ma L.-J."/>
            <person name="Henn M.R."/>
            <person name="Sil A."/>
            <person name="Goldman B."/>
            <person name="Young S.K."/>
            <person name="Kodira C.D."/>
            <person name="Zeng Q."/>
            <person name="Koehrsen M."/>
            <person name="Alvarado L."/>
            <person name="Berlin A."/>
            <person name="Borenstein D."/>
            <person name="Chen Z."/>
            <person name="Engels R."/>
            <person name="Freedman E."/>
            <person name="Gellesch M."/>
            <person name="Goldberg J."/>
            <person name="Griggs A."/>
            <person name="Gujja S."/>
            <person name="Heiman D."/>
            <person name="Hepburn T."/>
            <person name="Howarth C."/>
            <person name="Jen D."/>
            <person name="Larson L."/>
            <person name="Lewis B."/>
            <person name="Mehta T."/>
            <person name="Park D."/>
            <person name="Pearson M."/>
            <person name="Roberts A."/>
            <person name="Saif S."/>
            <person name="Shea T."/>
            <person name="Shenoy N."/>
            <person name="Sisk P."/>
            <person name="Stolte C."/>
            <person name="Sykes S."/>
            <person name="Walk T."/>
            <person name="White J."/>
            <person name="Yandava C."/>
            <person name="Klein B."/>
            <person name="McEwen J.G."/>
            <person name="Puccia R."/>
            <person name="Goldman G.H."/>
            <person name="Felipe M.S."/>
            <person name="Nino-Vega G."/>
            <person name="San-Blas G."/>
            <person name="Taylor J."/>
            <person name="Mendoza L."/>
            <person name="Galagan J."/>
            <person name="Nusbaum C."/>
            <person name="Birren B."/>
        </authorList>
    </citation>
    <scope>NUCLEOTIDE SEQUENCE [LARGE SCALE GENOMIC DNA]</scope>
    <source>
        <strain evidence="9">H88</strain>
    </source>
</reference>
<dbReference type="OMA" id="FWGQMVL"/>
<evidence type="ECO:0000256" key="1">
    <source>
        <dbReference type="ARBA" id="ARBA00004141"/>
    </source>
</evidence>
<feature type="region of interest" description="Disordered" evidence="6">
    <location>
        <begin position="112"/>
        <end position="137"/>
    </location>
</feature>
<protein>
    <submittedName>
        <fullName evidence="8">YhhN domain-containing protein</fullName>
    </submittedName>
</protein>
<evidence type="ECO:0000256" key="5">
    <source>
        <dbReference type="ARBA" id="ARBA00023136"/>
    </source>
</evidence>
<keyword evidence="3 7" id="KW-0812">Transmembrane</keyword>
<dbReference type="Proteomes" id="UP000008142">
    <property type="component" value="Unassembled WGS sequence"/>
</dbReference>
<sequence>MPALSLPPPPTIRLLNTSLPLLILSERLAFYPGSCVFKLVSSAAFLAGPLYYLAPSPSPLPSLSLSPLDWRQWHPYHLRIAAGLLFSAVGDYCLIPARAEYYEKHTGPLAARKERAGDGHGDNDDNDEEEEEAKKPSTSVKVGVCAFAAAHAAYILAFLQDNSHSSSSSSSSSTAAAAAAAAAGSSFSRPIFTSTFAAAMLLARWLGVIYPPANGNGERKQHKTKTTTTTTTNGPQRLLRTNVLNLAIPADMRALVGGYAAIISGMLAVAASTATATATAWPYQRALGAAMFVASDLFVAEDMFGRRRRRRRGGVAGRAQRAQRPGWLRPALGFGLYFWAQMVIAGTVGED</sequence>
<dbReference type="OrthoDB" id="2133758at2759"/>
<feature type="transmembrane region" description="Helical" evidence="7">
    <location>
        <begin position="286"/>
        <end position="305"/>
    </location>
</feature>
<feature type="transmembrane region" description="Helical" evidence="7">
    <location>
        <begin position="254"/>
        <end position="274"/>
    </location>
</feature>
<accession>F0UQQ3</accession>
<evidence type="ECO:0000256" key="4">
    <source>
        <dbReference type="ARBA" id="ARBA00022989"/>
    </source>
</evidence>
<evidence type="ECO:0000256" key="7">
    <source>
        <dbReference type="SAM" id="Phobius"/>
    </source>
</evidence>
<feature type="transmembrane region" description="Helical" evidence="7">
    <location>
        <begin position="326"/>
        <end position="348"/>
    </location>
</feature>
<feature type="transmembrane region" description="Helical" evidence="7">
    <location>
        <begin position="191"/>
        <end position="213"/>
    </location>
</feature>
<gene>
    <name evidence="8" type="ORF">HCEG_07445</name>
</gene>